<dbReference type="Proteomes" id="UP000554482">
    <property type="component" value="Unassembled WGS sequence"/>
</dbReference>
<organism evidence="1 2">
    <name type="scientific">Thalictrum thalictroides</name>
    <name type="common">Rue-anemone</name>
    <name type="synonym">Anemone thalictroides</name>
    <dbReference type="NCBI Taxonomy" id="46969"/>
    <lineage>
        <taxon>Eukaryota</taxon>
        <taxon>Viridiplantae</taxon>
        <taxon>Streptophyta</taxon>
        <taxon>Embryophyta</taxon>
        <taxon>Tracheophyta</taxon>
        <taxon>Spermatophyta</taxon>
        <taxon>Magnoliopsida</taxon>
        <taxon>Ranunculales</taxon>
        <taxon>Ranunculaceae</taxon>
        <taxon>Thalictroideae</taxon>
        <taxon>Thalictrum</taxon>
    </lineage>
</organism>
<comment type="caution">
    <text evidence="1">The sequence shown here is derived from an EMBL/GenBank/DDBJ whole genome shotgun (WGS) entry which is preliminary data.</text>
</comment>
<evidence type="ECO:0000313" key="2">
    <source>
        <dbReference type="Proteomes" id="UP000554482"/>
    </source>
</evidence>
<dbReference type="AlphaFoldDB" id="A0A7J6W123"/>
<sequence length="122" mass="14111">MYFTFRALTVKNRNDMILSIGYSQTLVWSDKIYLTDAKDVNYKHEPEGKFTISATKDGMGYEISLFDEINVEVKRLEQKKAKKEEEPTAEDVQEVKAQLYLQNMSSKICFGCPLPCRQTLDL</sequence>
<name>A0A7J6W123_THATH</name>
<dbReference type="EMBL" id="JABWDY010023507">
    <property type="protein sequence ID" value="KAF5190871.1"/>
    <property type="molecule type" value="Genomic_DNA"/>
</dbReference>
<gene>
    <name evidence="1" type="ORF">FRX31_019542</name>
</gene>
<keyword evidence="2" id="KW-1185">Reference proteome</keyword>
<reference evidence="1 2" key="1">
    <citation type="submission" date="2020-06" db="EMBL/GenBank/DDBJ databases">
        <title>Transcriptomic and genomic resources for Thalictrum thalictroides and T. hernandezii: Facilitating candidate gene discovery in an emerging model plant lineage.</title>
        <authorList>
            <person name="Arias T."/>
            <person name="Riano-Pachon D.M."/>
            <person name="Di Stilio V.S."/>
        </authorList>
    </citation>
    <scope>NUCLEOTIDE SEQUENCE [LARGE SCALE GENOMIC DNA]</scope>
    <source>
        <strain evidence="2">cv. WT478/WT964</strain>
        <tissue evidence="1">Leaves</tissue>
    </source>
</reference>
<protein>
    <submittedName>
        <fullName evidence="1">Uncharacterized protein</fullName>
    </submittedName>
</protein>
<evidence type="ECO:0000313" key="1">
    <source>
        <dbReference type="EMBL" id="KAF5190871.1"/>
    </source>
</evidence>
<proteinExistence type="predicted"/>
<accession>A0A7J6W123</accession>